<sequence>MDGSLCRPCICCLRDDCNPIVELNRSSIPIHLKGEVKS</sequence>
<organism evidence="1">
    <name type="scientific">Rhizophora mucronata</name>
    <name type="common">Asiatic mangrove</name>
    <dbReference type="NCBI Taxonomy" id="61149"/>
    <lineage>
        <taxon>Eukaryota</taxon>
        <taxon>Viridiplantae</taxon>
        <taxon>Streptophyta</taxon>
        <taxon>Embryophyta</taxon>
        <taxon>Tracheophyta</taxon>
        <taxon>Spermatophyta</taxon>
        <taxon>Magnoliopsida</taxon>
        <taxon>eudicotyledons</taxon>
        <taxon>Gunneridae</taxon>
        <taxon>Pentapetalae</taxon>
        <taxon>rosids</taxon>
        <taxon>fabids</taxon>
        <taxon>Malpighiales</taxon>
        <taxon>Rhizophoraceae</taxon>
        <taxon>Rhizophora</taxon>
    </lineage>
</organism>
<protein>
    <submittedName>
        <fullName evidence="1">Beta1 4 mannosyltransferase</fullName>
    </submittedName>
</protein>
<accession>A0A2P2M0D5</accession>
<keyword evidence="1" id="KW-0328">Glycosyltransferase</keyword>
<evidence type="ECO:0000313" key="1">
    <source>
        <dbReference type="EMBL" id="MBX23686.1"/>
    </source>
</evidence>
<reference evidence="1" key="1">
    <citation type="submission" date="2018-02" db="EMBL/GenBank/DDBJ databases">
        <title>Rhizophora mucronata_Transcriptome.</title>
        <authorList>
            <person name="Meera S.P."/>
            <person name="Sreeshan A."/>
            <person name="Augustine A."/>
        </authorList>
    </citation>
    <scope>NUCLEOTIDE SEQUENCE</scope>
    <source>
        <tissue evidence="1">Leaf</tissue>
    </source>
</reference>
<dbReference type="EMBL" id="GGEC01043202">
    <property type="protein sequence ID" value="MBX23686.1"/>
    <property type="molecule type" value="Transcribed_RNA"/>
</dbReference>
<dbReference type="GO" id="GO:0016757">
    <property type="term" value="F:glycosyltransferase activity"/>
    <property type="evidence" value="ECO:0007669"/>
    <property type="project" value="UniProtKB-KW"/>
</dbReference>
<proteinExistence type="predicted"/>
<dbReference type="AlphaFoldDB" id="A0A2P2M0D5"/>
<name>A0A2P2M0D5_RHIMU</name>
<keyword evidence="1" id="KW-0808">Transferase</keyword>